<dbReference type="SUPFAM" id="SSF50104">
    <property type="entry name" value="Translation proteins SH3-like domain"/>
    <property type="match status" value="1"/>
</dbReference>
<feature type="domain" description="NusG-like N-terminal" evidence="4">
    <location>
        <begin position="21"/>
        <end position="120"/>
    </location>
</feature>
<dbReference type="Proteomes" id="UP000316781">
    <property type="component" value="Unassembled WGS sequence"/>
</dbReference>
<sequence>MTSDAGYPAIGQACDLTLQGDERWYVAHTLPRREISAQLHLGAQGFRHFLPTRLTTVRHARKLRAVYAPLFPRYLFIILDLGRDRWRSINGTSGVAGLVMAQDRPLAAPCGLVEALTSFSDAASASSSLEDLRPGQKVRLIAGPFADALGVLDRLDDAGRVGVLLDIMGGGIRVKLARTWIEPAA</sequence>
<proteinExistence type="predicted"/>
<dbReference type="InterPro" id="IPR036735">
    <property type="entry name" value="NGN_dom_sf"/>
</dbReference>
<gene>
    <name evidence="5" type="ORF">FM996_19805</name>
</gene>
<reference evidence="5 6" key="1">
    <citation type="submission" date="2019-07" db="EMBL/GenBank/DDBJ databases">
        <title>Ln-dependent methylotrophs.</title>
        <authorList>
            <person name="Tani A."/>
        </authorList>
    </citation>
    <scope>NUCLEOTIDE SEQUENCE [LARGE SCALE GENOMIC DNA]</scope>
    <source>
        <strain evidence="5 6">SM89A</strain>
    </source>
</reference>
<dbReference type="AlphaFoldDB" id="A0A549SDG9"/>
<evidence type="ECO:0000313" key="6">
    <source>
        <dbReference type="Proteomes" id="UP000316781"/>
    </source>
</evidence>
<accession>A0A549SDG9</accession>
<dbReference type="SMART" id="SM00738">
    <property type="entry name" value="NGN"/>
    <property type="match status" value="1"/>
</dbReference>
<organism evidence="5 6">
    <name type="scientific">Methylosinus sporium</name>
    <dbReference type="NCBI Taxonomy" id="428"/>
    <lineage>
        <taxon>Bacteria</taxon>
        <taxon>Pseudomonadati</taxon>
        <taxon>Pseudomonadota</taxon>
        <taxon>Alphaproteobacteria</taxon>
        <taxon>Hyphomicrobiales</taxon>
        <taxon>Methylocystaceae</taxon>
        <taxon>Methylosinus</taxon>
    </lineage>
</organism>
<dbReference type="InterPro" id="IPR043425">
    <property type="entry name" value="NusG-like"/>
</dbReference>
<dbReference type="GO" id="GO:0031564">
    <property type="term" value="P:transcription antitermination"/>
    <property type="evidence" value="ECO:0007669"/>
    <property type="project" value="UniProtKB-KW"/>
</dbReference>
<keyword evidence="2" id="KW-0805">Transcription regulation</keyword>
<protein>
    <recommendedName>
        <fullName evidence="4">NusG-like N-terminal domain-containing protein</fullName>
    </recommendedName>
</protein>
<dbReference type="PANTHER" id="PTHR30265:SF7">
    <property type="entry name" value="TRANSCRIPTION ANTITERMINATION PROTEIN RFAH"/>
    <property type="match status" value="1"/>
</dbReference>
<evidence type="ECO:0000256" key="2">
    <source>
        <dbReference type="ARBA" id="ARBA00023015"/>
    </source>
</evidence>
<name>A0A549SDG9_METSR</name>
<dbReference type="GO" id="GO:0006354">
    <property type="term" value="P:DNA-templated transcription elongation"/>
    <property type="evidence" value="ECO:0007669"/>
    <property type="project" value="InterPro"/>
</dbReference>
<dbReference type="PANTHER" id="PTHR30265">
    <property type="entry name" value="RHO-INTERACTING TRANSCRIPTION TERMINATION FACTOR NUSG"/>
    <property type="match status" value="1"/>
</dbReference>
<evidence type="ECO:0000256" key="1">
    <source>
        <dbReference type="ARBA" id="ARBA00022814"/>
    </source>
</evidence>
<dbReference type="InterPro" id="IPR008991">
    <property type="entry name" value="Translation_prot_SH3-like_sf"/>
</dbReference>
<dbReference type="SUPFAM" id="SSF82679">
    <property type="entry name" value="N-utilization substance G protein NusG, N-terminal domain"/>
    <property type="match status" value="1"/>
</dbReference>
<keyword evidence="1" id="KW-0889">Transcription antitermination</keyword>
<evidence type="ECO:0000256" key="3">
    <source>
        <dbReference type="ARBA" id="ARBA00023163"/>
    </source>
</evidence>
<comment type="caution">
    <text evidence="5">The sequence shown here is derived from an EMBL/GenBank/DDBJ whole genome shotgun (WGS) entry which is preliminary data.</text>
</comment>
<evidence type="ECO:0000259" key="4">
    <source>
        <dbReference type="SMART" id="SM00738"/>
    </source>
</evidence>
<dbReference type="RefSeq" id="WP_142864453.1">
    <property type="nucleotide sequence ID" value="NZ_VJMF01000099.1"/>
</dbReference>
<keyword evidence="3" id="KW-0804">Transcription</keyword>
<dbReference type="Gene3D" id="3.30.70.940">
    <property type="entry name" value="NusG, N-terminal domain"/>
    <property type="match status" value="1"/>
</dbReference>
<dbReference type="InterPro" id="IPR006645">
    <property type="entry name" value="NGN-like_dom"/>
</dbReference>
<dbReference type="Pfam" id="PF02357">
    <property type="entry name" value="NusG"/>
    <property type="match status" value="1"/>
</dbReference>
<evidence type="ECO:0000313" key="5">
    <source>
        <dbReference type="EMBL" id="TRL26525.1"/>
    </source>
</evidence>
<dbReference type="GO" id="GO:0005829">
    <property type="term" value="C:cytosol"/>
    <property type="evidence" value="ECO:0007669"/>
    <property type="project" value="TreeGrafter"/>
</dbReference>
<dbReference type="EMBL" id="VJMF01000099">
    <property type="protein sequence ID" value="TRL26525.1"/>
    <property type="molecule type" value="Genomic_DNA"/>
</dbReference>